<keyword evidence="6 8" id="KW-0238">DNA-binding</keyword>
<dbReference type="SMART" id="SM00437">
    <property type="entry name" value="TOP1Ac"/>
    <property type="match status" value="1"/>
</dbReference>
<evidence type="ECO:0000256" key="3">
    <source>
        <dbReference type="ARBA" id="ARBA00022723"/>
    </source>
</evidence>
<feature type="site" description="Interaction with DNA" evidence="8">
    <location>
        <position position="164"/>
    </location>
</feature>
<dbReference type="Pfam" id="PF01131">
    <property type="entry name" value="Topoisom_bac"/>
    <property type="match status" value="1"/>
</dbReference>
<dbReference type="EMBL" id="CP071839">
    <property type="protein sequence ID" value="QTD99982.1"/>
    <property type="molecule type" value="Genomic_DNA"/>
</dbReference>
<proteinExistence type="inferred from homology"/>
<protein>
    <recommendedName>
        <fullName evidence="8">DNA topoisomerase 1</fullName>
        <ecNumber evidence="8">5.6.2.1</ecNumber>
    </recommendedName>
    <alternativeName>
        <fullName evidence="8">DNA topoisomerase I</fullName>
    </alternativeName>
</protein>
<dbReference type="PROSITE" id="PS52039">
    <property type="entry name" value="TOPO_IA_2"/>
    <property type="match status" value="1"/>
</dbReference>
<dbReference type="GO" id="GO:0003917">
    <property type="term" value="F:DNA topoisomerase type I (single strand cut, ATP-independent) activity"/>
    <property type="evidence" value="ECO:0007669"/>
    <property type="project" value="UniProtKB-EC"/>
</dbReference>
<dbReference type="NCBIfam" id="TIGR01051">
    <property type="entry name" value="topA_bact"/>
    <property type="match status" value="1"/>
</dbReference>
<feature type="active site" description="O-(5'-phospho-DNA)-tyrosine intermediate" evidence="8">
    <location>
        <position position="334"/>
    </location>
</feature>
<dbReference type="InterPro" id="IPR013825">
    <property type="entry name" value="Topo_IA_cen_sub2"/>
</dbReference>
<accession>A0ABX7TTG9</accession>
<keyword evidence="13" id="KW-1185">Reference proteome</keyword>
<evidence type="ECO:0000256" key="6">
    <source>
        <dbReference type="ARBA" id="ARBA00023125"/>
    </source>
</evidence>
<feature type="site" description="Interaction with DNA" evidence="8">
    <location>
        <position position="161"/>
    </location>
</feature>
<sequence length="943" mass="102630">MSPTSETAQGGRRLVIVESPAKAKTIKGYLGPGYIVEASVGHIRDLPNGAAEVPEKYTGEVRRLGVDVDHDFQPIYVINADKKAQVKKLKDLLKDSDELFLATDEDREGEAIAWHLQEVLKPKIPVKRMVFHEITKDAIREAVANPRQLNQKLVDAQETRRILDRLYGYEVSPVLWKKVMPRLSAGRVQSVATRLVVERERERIAFRSAEYWDLTGTFATGRAGDSSDPSSLVARLQTVDGRRVAQGRDFDSVGQLKSANTLHLDEATARALAAALENTRFSVRSVESKPYRRSPYAPFRTTTLQQEASRKLGFGAKATMQIAQKLYENGYITYMRTDSTTLSDTAVTAARAQVTQLYGAEYLPATPRVYAAKVKNAQEAHEAIRPSGDRFRTPAETGLTGDQFKLYELIWKRTVASQMKDATGNSVTVKIGGTAADGRDVEFSASGKTITFHGFLKAYVEGADDPNAELDDRERRLPQVSEGDALSAEEITVDGHATKPPARYTEASLVKELEEREIGRPSTYASIIGTILDRGYVFKKGTALVPSFLSFAVVNLLEKHFGRLVDYDFTARMEDDLDRIAAGEAKAVPWLKRFYFGEGTATGGAAEAGNGDGDHLGGLKELVTDLGAIDAREVSSFPVGNDIVLRVGRYGPYIERGEKDTEQHQRADIPADLAPDELTVELAEELLAKPSGDFELGTDPATGHTIVAKDGRYGPYVTEILPEGTPKTGKNAVKPRTASLFKSMSLDTVTLEDALKLMSLPRVVGTDADGQEITAQNGRYGPYLKKGTDSRSLQSEDQIFTITLEEAQAIYAQPKQRGRAAAKPPLKELGDDPVSGKPVVVKDGRFGPYVTDGETNATLRSGDSVETITPERGFELLAEKRAKAPAKKTAKKAAAKKTAPAKKTAAKKTAAKKTTAAAKKTTAKKTAVKKATASKATASGTED</sequence>
<evidence type="ECO:0000313" key="13">
    <source>
        <dbReference type="Proteomes" id="UP000663908"/>
    </source>
</evidence>
<feature type="site" description="Interaction with DNA" evidence="8">
    <location>
        <position position="160"/>
    </location>
</feature>
<comment type="similarity">
    <text evidence="2 8">Belongs to the type IA topoisomerase family.</text>
</comment>
<name>A0ABX7TTG9_STRCY</name>
<dbReference type="Proteomes" id="UP000663908">
    <property type="component" value="Chromosome"/>
</dbReference>
<evidence type="ECO:0000256" key="7">
    <source>
        <dbReference type="ARBA" id="ARBA00023235"/>
    </source>
</evidence>
<dbReference type="EC" id="5.6.2.1" evidence="8"/>
<dbReference type="Gene3D" id="2.70.20.10">
    <property type="entry name" value="Topoisomerase I, domain 3"/>
    <property type="match status" value="1"/>
</dbReference>
<dbReference type="InterPro" id="IPR003601">
    <property type="entry name" value="Topo_IA_2"/>
</dbReference>
<dbReference type="Gene3D" id="1.10.460.10">
    <property type="entry name" value="Topoisomerase I, domain 2"/>
    <property type="match status" value="1"/>
</dbReference>
<evidence type="ECO:0000259" key="10">
    <source>
        <dbReference type="PROSITE" id="PS50880"/>
    </source>
</evidence>
<dbReference type="SMART" id="SM00493">
    <property type="entry name" value="TOPRIM"/>
    <property type="match status" value="1"/>
</dbReference>
<dbReference type="InterPro" id="IPR013497">
    <property type="entry name" value="Topo_IA_cen"/>
</dbReference>
<dbReference type="InterPro" id="IPR023406">
    <property type="entry name" value="Topo_IA_AS"/>
</dbReference>
<feature type="site" description="Interaction with DNA" evidence="8">
    <location>
        <position position="176"/>
    </location>
</feature>
<dbReference type="CDD" id="cd03363">
    <property type="entry name" value="TOPRIM_TopoIA_TopoI"/>
    <property type="match status" value="1"/>
</dbReference>
<feature type="region of interest" description="Disordered" evidence="9">
    <location>
        <begin position="879"/>
        <end position="943"/>
    </location>
</feature>
<evidence type="ECO:0000259" key="11">
    <source>
        <dbReference type="PROSITE" id="PS52039"/>
    </source>
</evidence>
<dbReference type="InterPro" id="IPR023405">
    <property type="entry name" value="Topo_IA_core_domain"/>
</dbReference>
<dbReference type="PRINTS" id="PR00417">
    <property type="entry name" value="PRTPISMRASEI"/>
</dbReference>
<dbReference type="InterPro" id="IPR013824">
    <property type="entry name" value="Topo_IA_cen_sub1"/>
</dbReference>
<comment type="catalytic activity">
    <reaction evidence="1 8">
        <text>ATP-independent breakage of single-stranded DNA, followed by passage and rejoining.</text>
        <dbReference type="EC" id="5.6.2.1"/>
    </reaction>
</comment>
<keyword evidence="4" id="KW-0460">Magnesium</keyword>
<evidence type="ECO:0000256" key="8">
    <source>
        <dbReference type="HAMAP-Rule" id="MF_00952"/>
    </source>
</evidence>
<feature type="site" description="Interaction with DNA" evidence="8">
    <location>
        <position position="169"/>
    </location>
</feature>
<dbReference type="PROSITE" id="PS50880">
    <property type="entry name" value="TOPRIM"/>
    <property type="match status" value="1"/>
</dbReference>
<dbReference type="InterPro" id="IPR025589">
    <property type="entry name" value="Toprim_C_rpt"/>
</dbReference>
<keyword evidence="7 8" id="KW-0413">Isomerase</keyword>
<keyword evidence="5 8" id="KW-0799">Topoisomerase</keyword>
<gene>
    <name evidence="8 12" type="primary">topA</name>
    <name evidence="12" type="ORF">S1361_21780</name>
</gene>
<dbReference type="InterPro" id="IPR005733">
    <property type="entry name" value="TopoI_bac-type"/>
</dbReference>
<dbReference type="InterPro" id="IPR028612">
    <property type="entry name" value="Topoisom_1_IA"/>
</dbReference>
<evidence type="ECO:0000256" key="9">
    <source>
        <dbReference type="SAM" id="MobiDB-lite"/>
    </source>
</evidence>
<feature type="site" description="Interaction with DNA" evidence="8">
    <location>
        <position position="534"/>
    </location>
</feature>
<feature type="region of interest" description="Interaction with DNA" evidence="8">
    <location>
        <begin position="184"/>
        <end position="189"/>
    </location>
</feature>
<dbReference type="InterPro" id="IPR003602">
    <property type="entry name" value="Topo_IA_DNA-bd_dom"/>
</dbReference>
<feature type="domain" description="Toprim" evidence="10">
    <location>
        <begin position="12"/>
        <end position="135"/>
    </location>
</feature>
<dbReference type="SMART" id="SM00436">
    <property type="entry name" value="TOP1Bc"/>
    <property type="match status" value="1"/>
</dbReference>
<dbReference type="Pfam" id="PF01751">
    <property type="entry name" value="Toprim"/>
    <property type="match status" value="1"/>
</dbReference>
<dbReference type="InterPro" id="IPR006171">
    <property type="entry name" value="TOPRIM_dom"/>
</dbReference>
<dbReference type="PANTHER" id="PTHR42785:SF1">
    <property type="entry name" value="DNA TOPOISOMERASE"/>
    <property type="match status" value="1"/>
</dbReference>
<comment type="subunit">
    <text evidence="8">Monomer.</text>
</comment>
<dbReference type="CDD" id="cd00186">
    <property type="entry name" value="TOP1Ac"/>
    <property type="match status" value="1"/>
</dbReference>
<evidence type="ECO:0000256" key="1">
    <source>
        <dbReference type="ARBA" id="ARBA00000213"/>
    </source>
</evidence>
<keyword evidence="3" id="KW-0479">Metal-binding</keyword>
<feature type="site" description="Interaction with DNA" evidence="8">
    <location>
        <position position="336"/>
    </location>
</feature>
<dbReference type="InterPro" id="IPR034149">
    <property type="entry name" value="TOPRIM_TopoI"/>
</dbReference>
<dbReference type="InterPro" id="IPR000380">
    <property type="entry name" value="Topo_IA"/>
</dbReference>
<dbReference type="PANTHER" id="PTHR42785">
    <property type="entry name" value="DNA TOPOISOMERASE, TYPE IA, CORE"/>
    <property type="match status" value="1"/>
</dbReference>
<reference evidence="12 13" key="1">
    <citation type="submission" date="2021-03" db="EMBL/GenBank/DDBJ databases">
        <title>Complete genome sequence of Streptomyces cyanogenus S136, producer of anticancer angucycline landomycin A.</title>
        <authorList>
            <person name="Hrab P."/>
            <person name="Ruckert C."/>
            <person name="Busche T."/>
            <person name="Ostash I."/>
            <person name="Kalinowski J."/>
            <person name="Fedorenko V."/>
            <person name="Yushchuk O."/>
            <person name="Ostash B."/>
        </authorList>
    </citation>
    <scope>NUCLEOTIDE SEQUENCE [LARGE SCALE GENOMIC DNA]</scope>
    <source>
        <strain evidence="12 13">S136</strain>
    </source>
</reference>
<dbReference type="HAMAP" id="MF_00952">
    <property type="entry name" value="Topoisom_1_prok"/>
    <property type="match status" value="1"/>
</dbReference>
<feature type="compositionally biased region" description="Basic residues" evidence="9">
    <location>
        <begin position="883"/>
        <end position="895"/>
    </location>
</feature>
<dbReference type="SUPFAM" id="SSF56712">
    <property type="entry name" value="Prokaryotic type I DNA topoisomerase"/>
    <property type="match status" value="1"/>
</dbReference>
<evidence type="ECO:0000256" key="5">
    <source>
        <dbReference type="ARBA" id="ARBA00023029"/>
    </source>
</evidence>
<feature type="compositionally biased region" description="Low complexity" evidence="9">
    <location>
        <begin position="929"/>
        <end position="943"/>
    </location>
</feature>
<comment type="function">
    <text evidence="8">Releases the supercoiling and torsional tension of DNA, which is introduced during the DNA replication and transcription, by transiently cleaving and rejoining one strand of the DNA duplex. Introduces a single-strand break via transesterification at a target site in duplex DNA. The scissile phosphodiester is attacked by the catalytic tyrosine of the enzyme, resulting in the formation of a DNA-(5'-phosphotyrosyl)-enzyme intermediate and the expulsion of a 3'-OH DNA strand. The free DNA strand then undergoes passage around the unbroken strand, thus removing DNA supercoils. Finally, in the religation step, the DNA 3'-OH attacks the covalent intermediate to expel the active-site tyrosine and restore the DNA phosphodiester backbone.</text>
</comment>
<dbReference type="Gene3D" id="3.40.50.140">
    <property type="match status" value="1"/>
</dbReference>
<evidence type="ECO:0000313" key="12">
    <source>
        <dbReference type="EMBL" id="QTD99982.1"/>
    </source>
</evidence>
<dbReference type="Pfam" id="PF13368">
    <property type="entry name" value="Toprim_C_rpt"/>
    <property type="match status" value="4"/>
</dbReference>
<dbReference type="Gene3D" id="1.10.290.10">
    <property type="entry name" value="Topoisomerase I, domain 4"/>
    <property type="match status" value="1"/>
</dbReference>
<evidence type="ECO:0000256" key="4">
    <source>
        <dbReference type="ARBA" id="ARBA00022842"/>
    </source>
</evidence>
<evidence type="ECO:0000256" key="2">
    <source>
        <dbReference type="ARBA" id="ARBA00009446"/>
    </source>
</evidence>
<feature type="region of interest" description="Disordered" evidence="9">
    <location>
        <begin position="813"/>
        <end position="838"/>
    </location>
</feature>
<dbReference type="PROSITE" id="PS00396">
    <property type="entry name" value="TOPO_IA_1"/>
    <property type="match status" value="1"/>
</dbReference>
<dbReference type="RefSeq" id="WP_208033489.1">
    <property type="nucleotide sequence ID" value="NZ_CP071839.1"/>
</dbReference>
<feature type="domain" description="Topo IA-type catalytic" evidence="11">
    <location>
        <begin position="150"/>
        <end position="602"/>
    </location>
</feature>
<feature type="site" description="Interaction with DNA" evidence="8">
    <location>
        <position position="42"/>
    </location>
</feature>
<organism evidence="12 13">
    <name type="scientific">Streptomyces cyanogenus</name>
    <dbReference type="NCBI Taxonomy" id="80860"/>
    <lineage>
        <taxon>Bacteria</taxon>
        <taxon>Bacillati</taxon>
        <taxon>Actinomycetota</taxon>
        <taxon>Actinomycetes</taxon>
        <taxon>Kitasatosporales</taxon>
        <taxon>Streptomycetaceae</taxon>
        <taxon>Streptomyces</taxon>
    </lineage>
</organism>
<dbReference type="InterPro" id="IPR013826">
    <property type="entry name" value="Topo_IA_cen_sub3"/>
</dbReference>